<dbReference type="GO" id="GO:0046872">
    <property type="term" value="F:metal ion binding"/>
    <property type="evidence" value="ECO:0007669"/>
    <property type="project" value="UniProtKB-KW"/>
</dbReference>
<dbReference type="KEGG" id="mlr:MELLADRAFT_71096"/>
<dbReference type="EMBL" id="GL883096">
    <property type="protein sequence ID" value="EGG09661.1"/>
    <property type="molecule type" value="Genomic_DNA"/>
</dbReference>
<dbReference type="FunFam" id="1.10.10.1590:FF:000001">
    <property type="entry name" value="NADH-quinone oxidoreductase subunit E"/>
    <property type="match status" value="1"/>
</dbReference>
<evidence type="ECO:0000256" key="9">
    <source>
        <dbReference type="PIRSR" id="PIRSR000216-1"/>
    </source>
</evidence>
<dbReference type="InterPro" id="IPR036249">
    <property type="entry name" value="Thioredoxin-like_sf"/>
</dbReference>
<evidence type="ECO:0000256" key="8">
    <source>
        <dbReference type="ARBA" id="ARBA00034078"/>
    </source>
</evidence>
<dbReference type="InterPro" id="IPR002023">
    <property type="entry name" value="NuoE-like"/>
</dbReference>
<dbReference type="GO" id="GO:1902494">
    <property type="term" value="C:catalytic complex"/>
    <property type="evidence" value="ECO:0007669"/>
    <property type="project" value="UniProtKB-ARBA"/>
</dbReference>
<dbReference type="GO" id="GO:0006120">
    <property type="term" value="P:mitochondrial electron transport, NADH to ubiquinone"/>
    <property type="evidence" value="ECO:0007669"/>
    <property type="project" value="UniProtKB-ARBA"/>
</dbReference>
<gene>
    <name evidence="11" type="ORF">MELLADRAFT_71096</name>
</gene>
<evidence type="ECO:0000256" key="10">
    <source>
        <dbReference type="SAM" id="MobiDB-lite"/>
    </source>
</evidence>
<dbReference type="Gene3D" id="3.40.30.10">
    <property type="entry name" value="Glutaredoxin"/>
    <property type="match status" value="1"/>
</dbReference>
<dbReference type="PANTHER" id="PTHR10371:SF3">
    <property type="entry name" value="NADH DEHYDROGENASE [UBIQUINONE] FLAVOPROTEIN 2, MITOCHONDRIAL"/>
    <property type="match status" value="1"/>
</dbReference>
<dbReference type="GO" id="GO:0005743">
    <property type="term" value="C:mitochondrial inner membrane"/>
    <property type="evidence" value="ECO:0007669"/>
    <property type="project" value="UniProtKB-ARBA"/>
</dbReference>
<reference evidence="12" key="1">
    <citation type="journal article" date="2011" name="Proc. Natl. Acad. Sci. U.S.A.">
        <title>Obligate biotrophy features unraveled by the genomic analysis of rust fungi.</title>
        <authorList>
            <person name="Duplessis S."/>
            <person name="Cuomo C.A."/>
            <person name="Lin Y.-C."/>
            <person name="Aerts A."/>
            <person name="Tisserant E."/>
            <person name="Veneault-Fourrey C."/>
            <person name="Joly D.L."/>
            <person name="Hacquard S."/>
            <person name="Amselem J."/>
            <person name="Cantarel B.L."/>
            <person name="Chiu R."/>
            <person name="Coutinho P.M."/>
            <person name="Feau N."/>
            <person name="Field M."/>
            <person name="Frey P."/>
            <person name="Gelhaye E."/>
            <person name="Goldberg J."/>
            <person name="Grabherr M.G."/>
            <person name="Kodira C.D."/>
            <person name="Kohler A."/>
            <person name="Kuees U."/>
            <person name="Lindquist E.A."/>
            <person name="Lucas S.M."/>
            <person name="Mago R."/>
            <person name="Mauceli E."/>
            <person name="Morin E."/>
            <person name="Murat C."/>
            <person name="Pangilinan J.L."/>
            <person name="Park R."/>
            <person name="Pearson M."/>
            <person name="Quesneville H."/>
            <person name="Rouhier N."/>
            <person name="Sakthikumar S."/>
            <person name="Salamov A.A."/>
            <person name="Schmutz J."/>
            <person name="Selles B."/>
            <person name="Shapiro H."/>
            <person name="Tanguay P."/>
            <person name="Tuskan G.A."/>
            <person name="Henrissat B."/>
            <person name="Van de Peer Y."/>
            <person name="Rouze P."/>
            <person name="Ellis J.G."/>
            <person name="Dodds P.N."/>
            <person name="Schein J.E."/>
            <person name="Zhong S."/>
            <person name="Hamelin R.C."/>
            <person name="Grigoriev I.V."/>
            <person name="Szabo L.J."/>
            <person name="Martin F."/>
        </authorList>
    </citation>
    <scope>NUCLEOTIDE SEQUENCE [LARGE SCALE GENOMIC DNA]</scope>
    <source>
        <strain evidence="12">98AG31 / pathotype 3-4-7</strain>
    </source>
</reference>
<dbReference type="PIRSF" id="PIRSF000216">
    <property type="entry name" value="NADH_DH_24kDa"/>
    <property type="match status" value="1"/>
</dbReference>
<dbReference type="InterPro" id="IPR042128">
    <property type="entry name" value="NuoE_dom"/>
</dbReference>
<sequence>MSLSNLALRNLKTFIKPTINPIRSNTSIKSFTTFTKHSSDSLFVHRNTSYNNPDLPFEFTPEYMKQAQRCIDNFPPQYKKAAVIPVLDLAQRQNKGWTSISVMNYVAKLLDMTPMRVYEVATFYTMFNREPVGEHFVQVCTTTPCMLGGCGSSIIVDTIKDHLGIQLGQTTADKKFTVIEVECLGACSNAPMVQINDDFYEDLTPDSMKKILDELKAGRKPSPGPQSSRKSSEPVGGLTSLSEKPYGPGEHCVAEFK</sequence>
<dbReference type="NCBIfam" id="NF005725">
    <property type="entry name" value="PRK07539.1-5"/>
    <property type="match status" value="1"/>
</dbReference>
<organism evidence="12">
    <name type="scientific">Melampsora larici-populina (strain 98AG31 / pathotype 3-4-7)</name>
    <name type="common">Poplar leaf rust fungus</name>
    <dbReference type="NCBI Taxonomy" id="747676"/>
    <lineage>
        <taxon>Eukaryota</taxon>
        <taxon>Fungi</taxon>
        <taxon>Dikarya</taxon>
        <taxon>Basidiomycota</taxon>
        <taxon>Pucciniomycotina</taxon>
        <taxon>Pucciniomycetes</taxon>
        <taxon>Pucciniales</taxon>
        <taxon>Melampsoraceae</taxon>
        <taxon>Melampsora</taxon>
    </lineage>
</organism>
<evidence type="ECO:0000256" key="6">
    <source>
        <dbReference type="ARBA" id="ARBA00023014"/>
    </source>
</evidence>
<dbReference type="FunFam" id="3.40.30.10:FF:000022">
    <property type="entry name" value="NADH dehydrogenase flavoprotein 2, mitochondrial"/>
    <property type="match status" value="1"/>
</dbReference>
<dbReference type="Gene3D" id="1.10.10.1590">
    <property type="entry name" value="NADH-quinone oxidoreductase subunit E"/>
    <property type="match status" value="1"/>
</dbReference>
<dbReference type="NCBIfam" id="TIGR01958">
    <property type="entry name" value="nuoE_fam"/>
    <property type="match status" value="1"/>
</dbReference>
<protein>
    <submittedName>
        <fullName evidence="11">Uncharacterized protein</fullName>
    </submittedName>
</protein>
<keyword evidence="2 9" id="KW-0001">2Fe-2S</keyword>
<dbReference type="GO" id="GO:0098796">
    <property type="term" value="C:membrane protein complex"/>
    <property type="evidence" value="ECO:0007669"/>
    <property type="project" value="UniProtKB-ARBA"/>
</dbReference>
<dbReference type="CDD" id="cd03064">
    <property type="entry name" value="TRX_Fd_NuoE"/>
    <property type="match status" value="1"/>
</dbReference>
<evidence type="ECO:0000256" key="2">
    <source>
        <dbReference type="ARBA" id="ARBA00022714"/>
    </source>
</evidence>
<evidence type="ECO:0000313" key="11">
    <source>
        <dbReference type="EMBL" id="EGG09661.1"/>
    </source>
</evidence>
<dbReference type="VEuPathDB" id="FungiDB:MELLADRAFT_71096"/>
<dbReference type="AlphaFoldDB" id="F4RCN2"/>
<accession>F4RCN2</accession>
<dbReference type="PROSITE" id="PS01099">
    <property type="entry name" value="COMPLEX1_24K"/>
    <property type="match status" value="1"/>
</dbReference>
<evidence type="ECO:0000256" key="7">
    <source>
        <dbReference type="ARBA" id="ARBA00023027"/>
    </source>
</evidence>
<keyword evidence="7" id="KW-0520">NAD</keyword>
<evidence type="ECO:0000256" key="4">
    <source>
        <dbReference type="ARBA" id="ARBA00022967"/>
    </source>
</evidence>
<dbReference type="Proteomes" id="UP000001072">
    <property type="component" value="Unassembled WGS sequence"/>
</dbReference>
<dbReference type="GO" id="GO:0051537">
    <property type="term" value="F:2 iron, 2 sulfur cluster binding"/>
    <property type="evidence" value="ECO:0007669"/>
    <property type="project" value="UniProtKB-KW"/>
</dbReference>
<feature type="binding site" evidence="9">
    <location>
        <position position="140"/>
    </location>
    <ligand>
        <name>[2Fe-2S] cluster</name>
        <dbReference type="ChEBI" id="CHEBI:190135"/>
    </ligand>
</feature>
<dbReference type="SUPFAM" id="SSF52833">
    <property type="entry name" value="Thioredoxin-like"/>
    <property type="match status" value="1"/>
</dbReference>
<keyword evidence="4" id="KW-1278">Translocase</keyword>
<dbReference type="FunCoup" id="F4RCN2">
    <property type="interactions" value="197"/>
</dbReference>
<keyword evidence="6 9" id="KW-0411">Iron-sulfur</keyword>
<keyword evidence="12" id="KW-1185">Reference proteome</keyword>
<dbReference type="GO" id="GO:0016491">
    <property type="term" value="F:oxidoreductase activity"/>
    <property type="evidence" value="ECO:0007669"/>
    <property type="project" value="InterPro"/>
</dbReference>
<dbReference type="HOGENOM" id="CLU_054362_1_0_1"/>
<evidence type="ECO:0000256" key="1">
    <source>
        <dbReference type="ARBA" id="ARBA00010643"/>
    </source>
</evidence>
<feature type="region of interest" description="Disordered" evidence="10">
    <location>
        <begin position="214"/>
        <end position="257"/>
    </location>
</feature>
<dbReference type="InParanoid" id="F4RCN2"/>
<dbReference type="InterPro" id="IPR041921">
    <property type="entry name" value="NuoE_N"/>
</dbReference>
<dbReference type="RefSeq" id="XP_007406715.1">
    <property type="nucleotide sequence ID" value="XM_007406653.1"/>
</dbReference>
<dbReference type="Pfam" id="PF01257">
    <property type="entry name" value="2Fe-2S_thioredx"/>
    <property type="match status" value="1"/>
</dbReference>
<name>F4RCN2_MELLP</name>
<evidence type="ECO:0000256" key="3">
    <source>
        <dbReference type="ARBA" id="ARBA00022723"/>
    </source>
</evidence>
<evidence type="ECO:0000256" key="5">
    <source>
        <dbReference type="ARBA" id="ARBA00023004"/>
    </source>
</evidence>
<comment type="cofactor">
    <cofactor evidence="9">
        <name>[2Fe-2S] cluster</name>
        <dbReference type="ChEBI" id="CHEBI:190135"/>
    </cofactor>
    <text evidence="9">Binds 1 [2Fe-2S] cluster.</text>
</comment>
<feature type="binding site" evidence="9">
    <location>
        <position position="183"/>
    </location>
    <ligand>
        <name>[2Fe-2S] cluster</name>
        <dbReference type="ChEBI" id="CHEBI:190135"/>
    </ligand>
</feature>
<dbReference type="GeneID" id="18931722"/>
<dbReference type="PANTHER" id="PTHR10371">
    <property type="entry name" value="NADH DEHYDROGENASE UBIQUINONE FLAVOPROTEIN 2, MITOCHONDRIAL"/>
    <property type="match status" value="1"/>
</dbReference>
<comment type="cofactor">
    <cofactor evidence="8">
        <name>[2Fe-2S] cluster</name>
        <dbReference type="ChEBI" id="CHEBI:190135"/>
    </cofactor>
</comment>
<keyword evidence="5 9" id="KW-0408">Iron</keyword>
<comment type="similarity">
    <text evidence="1">Belongs to the complex I 24 kDa subunit family.</text>
</comment>
<dbReference type="STRING" id="747676.F4RCN2"/>
<proteinExistence type="inferred from homology"/>
<keyword evidence="3 9" id="KW-0479">Metal-binding</keyword>
<dbReference type="GO" id="GO:0008137">
    <property type="term" value="F:NADH dehydrogenase (ubiquinone) activity"/>
    <property type="evidence" value="ECO:0007669"/>
    <property type="project" value="UniProtKB-ARBA"/>
</dbReference>
<feature type="binding site" evidence="9">
    <location>
        <position position="145"/>
    </location>
    <ligand>
        <name>[2Fe-2S] cluster</name>
        <dbReference type="ChEBI" id="CHEBI:190135"/>
    </ligand>
</feature>
<dbReference type="eggNOG" id="KOG3196">
    <property type="taxonomic scope" value="Eukaryota"/>
</dbReference>
<evidence type="ECO:0000313" key="12">
    <source>
        <dbReference type="Proteomes" id="UP000001072"/>
    </source>
</evidence>
<feature type="binding site" evidence="9">
    <location>
        <position position="187"/>
    </location>
    <ligand>
        <name>[2Fe-2S] cluster</name>
        <dbReference type="ChEBI" id="CHEBI:190135"/>
    </ligand>
</feature>
<dbReference type="OrthoDB" id="10254187at2759"/>